<reference evidence="1 2" key="1">
    <citation type="submission" date="2018-08" db="EMBL/GenBank/DDBJ databases">
        <title>Recombination of ecologically and evolutionarily significant loci maintains genetic cohesion in the Pseudomonas syringae species complex.</title>
        <authorList>
            <person name="Dillon M."/>
            <person name="Thakur S."/>
            <person name="Almeida R.N.D."/>
            <person name="Weir B.S."/>
            <person name="Guttman D.S."/>
        </authorList>
    </citation>
    <scope>NUCLEOTIDE SEQUENCE [LARGE SCALE GENOMIC DNA]</scope>
    <source>
        <strain evidence="1 2">ICMP 4996</strain>
    </source>
</reference>
<organism evidence="1 2">
    <name type="scientific">Pseudomonas coronafaciens pv. striafaciens</name>
    <dbReference type="NCBI Taxonomy" id="235276"/>
    <lineage>
        <taxon>Bacteria</taxon>
        <taxon>Pseudomonadati</taxon>
        <taxon>Pseudomonadota</taxon>
        <taxon>Gammaproteobacteria</taxon>
        <taxon>Pseudomonadales</taxon>
        <taxon>Pseudomonadaceae</taxon>
        <taxon>Pseudomonas</taxon>
        <taxon>Pseudomonas coronafaciens</taxon>
    </lineage>
</organism>
<evidence type="ECO:0000313" key="2">
    <source>
        <dbReference type="Proteomes" id="UP000268004"/>
    </source>
</evidence>
<dbReference type="AlphaFoldDB" id="A0A3M4XTP8"/>
<gene>
    <name evidence="1" type="ORF">ALP78_200009</name>
</gene>
<protein>
    <submittedName>
        <fullName evidence="1">Uncharacterized protein</fullName>
    </submittedName>
</protein>
<accession>A0A3M4XTP8</accession>
<evidence type="ECO:0000313" key="1">
    <source>
        <dbReference type="EMBL" id="RMR79850.1"/>
    </source>
</evidence>
<name>A0A3M4XTP8_9PSED</name>
<dbReference type="Proteomes" id="UP000268004">
    <property type="component" value="Unassembled WGS sequence"/>
</dbReference>
<dbReference type="EMBL" id="RBSD01000206">
    <property type="protein sequence ID" value="RMR79850.1"/>
    <property type="molecule type" value="Genomic_DNA"/>
</dbReference>
<proteinExistence type="predicted"/>
<sequence>MRKSLIDSIGRESALRLMEDAVLRAVEENQSFGHVWNTKWVQAVGGVLDVIEGGHQVPLIFRQFEPSPPQSLTRQVPIA</sequence>
<comment type="caution">
    <text evidence="1">The sequence shown here is derived from an EMBL/GenBank/DDBJ whole genome shotgun (WGS) entry which is preliminary data.</text>
</comment>